<proteinExistence type="predicted"/>
<dbReference type="Proteomes" id="UP000078561">
    <property type="component" value="Unassembled WGS sequence"/>
</dbReference>
<dbReference type="EMBL" id="LT553527">
    <property type="protein sequence ID" value="SAM01305.1"/>
    <property type="molecule type" value="Genomic_DNA"/>
</dbReference>
<accession>A0A168NVV4</accession>
<organism evidence="1">
    <name type="scientific">Absidia glauca</name>
    <name type="common">Pin mould</name>
    <dbReference type="NCBI Taxonomy" id="4829"/>
    <lineage>
        <taxon>Eukaryota</taxon>
        <taxon>Fungi</taxon>
        <taxon>Fungi incertae sedis</taxon>
        <taxon>Mucoromycota</taxon>
        <taxon>Mucoromycotina</taxon>
        <taxon>Mucoromycetes</taxon>
        <taxon>Mucorales</taxon>
        <taxon>Cunninghamellaceae</taxon>
        <taxon>Absidia</taxon>
    </lineage>
</organism>
<protein>
    <submittedName>
        <fullName evidence="1">Uncharacterized protein</fullName>
    </submittedName>
</protein>
<reference evidence="1" key="1">
    <citation type="submission" date="2016-04" db="EMBL/GenBank/DDBJ databases">
        <authorList>
            <person name="Evans L.H."/>
            <person name="Alamgir A."/>
            <person name="Owens N."/>
            <person name="Weber N.D."/>
            <person name="Virtaneva K."/>
            <person name="Barbian K."/>
            <person name="Babar A."/>
            <person name="Rosenke K."/>
        </authorList>
    </citation>
    <scope>NUCLEOTIDE SEQUENCE [LARGE SCALE GENOMIC DNA]</scope>
    <source>
        <strain evidence="1">CBS 101.48</strain>
    </source>
</reference>
<sequence>MGYSTRYGKALVNHALIKKGLSECPLLGSKRQKSKTFAAPSRRCTSQETHLRLALTDVLQVFDGKMPLTTVIRTEVRALSVVKPHPPSAP</sequence>
<name>A0A168NVV4_ABSGL</name>
<evidence type="ECO:0000313" key="1">
    <source>
        <dbReference type="EMBL" id="SAM01305.1"/>
    </source>
</evidence>
<dbReference type="InParanoid" id="A0A168NVV4"/>
<keyword evidence="2" id="KW-1185">Reference proteome</keyword>
<evidence type="ECO:0000313" key="2">
    <source>
        <dbReference type="Proteomes" id="UP000078561"/>
    </source>
</evidence>
<gene>
    <name evidence="1" type="primary">ABSGL_07046.1 scaffold 8717</name>
</gene>
<dbReference type="AlphaFoldDB" id="A0A168NVV4"/>